<accession>A0A916JKU8</accession>
<sequence>MKLILLTALSLLILTCFTTCGEAKNTTTINDEEEQNSANKKTAEDMKGSVPKVSPDGTINAQLNCKENSVIEAIERSGQTIIPEGFECTISNSSTLKIIFSRTDIILSLEVYEAGSFQIETGEYPDKAKSTTKYATLSFKNLTNGAPNGDLFLEIFEGKVTILDHGMSSNTLCGEFLISDKEGNLFKGRFNEPITSF</sequence>
<name>A0A916JKU8_9FLAO</name>
<feature type="region of interest" description="Disordered" evidence="1">
    <location>
        <begin position="31"/>
        <end position="53"/>
    </location>
</feature>
<organism evidence="3 4">
    <name type="scientific">Parvicella tangerina</name>
    <dbReference type="NCBI Taxonomy" id="2829795"/>
    <lineage>
        <taxon>Bacteria</taxon>
        <taxon>Pseudomonadati</taxon>
        <taxon>Bacteroidota</taxon>
        <taxon>Flavobacteriia</taxon>
        <taxon>Flavobacteriales</taxon>
        <taxon>Parvicellaceae</taxon>
        <taxon>Parvicella</taxon>
    </lineage>
</organism>
<proteinExistence type="predicted"/>
<keyword evidence="2" id="KW-0732">Signal</keyword>
<gene>
    <name evidence="3" type="ORF">CRYO30217_00623</name>
</gene>
<dbReference type="EMBL" id="OU015584">
    <property type="protein sequence ID" value="CAG5078259.1"/>
    <property type="molecule type" value="Genomic_DNA"/>
</dbReference>
<dbReference type="KEGG" id="ptan:CRYO30217_00623"/>
<evidence type="ECO:0000256" key="2">
    <source>
        <dbReference type="SAM" id="SignalP"/>
    </source>
</evidence>
<feature type="signal peptide" evidence="2">
    <location>
        <begin position="1"/>
        <end position="21"/>
    </location>
</feature>
<evidence type="ECO:0008006" key="5">
    <source>
        <dbReference type="Google" id="ProtNLM"/>
    </source>
</evidence>
<dbReference type="AlphaFoldDB" id="A0A916JKU8"/>
<reference evidence="3" key="1">
    <citation type="submission" date="2021-04" db="EMBL/GenBank/DDBJ databases">
        <authorList>
            <person name="Rodrigo-Torres L."/>
            <person name="Arahal R. D."/>
            <person name="Lucena T."/>
        </authorList>
    </citation>
    <scope>NUCLEOTIDE SEQUENCE</scope>
    <source>
        <strain evidence="3">AS29M-1</strain>
    </source>
</reference>
<evidence type="ECO:0000256" key="1">
    <source>
        <dbReference type="SAM" id="MobiDB-lite"/>
    </source>
</evidence>
<evidence type="ECO:0000313" key="3">
    <source>
        <dbReference type="EMBL" id="CAG5078259.1"/>
    </source>
</evidence>
<dbReference type="RefSeq" id="WP_258540853.1">
    <property type="nucleotide sequence ID" value="NZ_OU015584.1"/>
</dbReference>
<dbReference type="Proteomes" id="UP000683507">
    <property type="component" value="Chromosome"/>
</dbReference>
<protein>
    <recommendedName>
        <fullName evidence="5">Lipoprotein</fullName>
    </recommendedName>
</protein>
<keyword evidence="4" id="KW-1185">Reference proteome</keyword>
<feature type="chain" id="PRO_5037678750" description="Lipoprotein" evidence="2">
    <location>
        <begin position="22"/>
        <end position="197"/>
    </location>
</feature>
<evidence type="ECO:0000313" key="4">
    <source>
        <dbReference type="Proteomes" id="UP000683507"/>
    </source>
</evidence>